<dbReference type="Proteomes" id="UP000236286">
    <property type="component" value="Unassembled WGS sequence"/>
</dbReference>
<comment type="caution">
    <text evidence="2">The sequence shown here is derived from an EMBL/GenBank/DDBJ whole genome shotgun (WGS) entry which is preliminary data.</text>
</comment>
<dbReference type="AlphaFoldDB" id="A0A2J7TMB7"/>
<dbReference type="Gene3D" id="3.40.50.2000">
    <property type="entry name" value="Glycogen Phosphorylase B"/>
    <property type="match status" value="2"/>
</dbReference>
<dbReference type="GO" id="GO:0005992">
    <property type="term" value="P:trehalose biosynthetic process"/>
    <property type="evidence" value="ECO:0007669"/>
    <property type="project" value="InterPro"/>
</dbReference>
<dbReference type="CDD" id="cd03788">
    <property type="entry name" value="GT20_TPS"/>
    <property type="match status" value="1"/>
</dbReference>
<organism evidence="2 3">
    <name type="scientific">Methylocella silvestris</name>
    <dbReference type="NCBI Taxonomy" id="199596"/>
    <lineage>
        <taxon>Bacteria</taxon>
        <taxon>Pseudomonadati</taxon>
        <taxon>Pseudomonadota</taxon>
        <taxon>Alphaproteobacteria</taxon>
        <taxon>Hyphomicrobiales</taxon>
        <taxon>Beijerinckiaceae</taxon>
        <taxon>Methylocella</taxon>
    </lineage>
</organism>
<comment type="similarity">
    <text evidence="1">Belongs to the glycosyltransferase 20 family.</text>
</comment>
<dbReference type="RefSeq" id="WP_102842235.1">
    <property type="nucleotide sequence ID" value="NZ_PDZR01000001.1"/>
</dbReference>
<proteinExistence type="inferred from homology"/>
<dbReference type="InterPro" id="IPR001830">
    <property type="entry name" value="Glyco_trans_20"/>
</dbReference>
<evidence type="ECO:0000313" key="2">
    <source>
        <dbReference type="EMBL" id="PNG27928.1"/>
    </source>
</evidence>
<gene>
    <name evidence="2" type="ORF">CR492_03315</name>
</gene>
<dbReference type="SUPFAM" id="SSF53756">
    <property type="entry name" value="UDP-Glycosyltransferase/glycogen phosphorylase"/>
    <property type="match status" value="1"/>
</dbReference>
<accession>A0A2J7TMB7</accession>
<dbReference type="PANTHER" id="PTHR10788:SF106">
    <property type="entry name" value="BCDNA.GH08860"/>
    <property type="match status" value="1"/>
</dbReference>
<dbReference type="Pfam" id="PF00982">
    <property type="entry name" value="Glyco_transf_20"/>
    <property type="match status" value="1"/>
</dbReference>
<sequence length="516" mass="56696">MVNLDLLYKPVANSSEGSIGRLVVVSNRVPVPNASGVPAAGGLAVALQAALRSRGGVWFGWSGKTAQDAADRQVQTRSLGPITFAVSDLTRRDIEEYYHGFANRALWPICHYRLDLANSSERDAAGYFRVNEFFARRLVKLLRPDDIIWIHDYHMIPLAGFLRELGAANRIGYFHHIPWPSPDTASALPFYDRILESFSAYDVVGFQTVPDADNFRDCLIQSAAGRTGADGVCEAYGRKFLVDAFPISIDPDSFALEARLAERNSLVKRMRVSLEGRAMVIGVDRLDYSKGIKHRLEAFAAFLETNPDAVKARVTMLQITPKSRSEVPEYARIQREVAEEVGHLNGKLGDIDWTPLRYINKPMSQAALAGLYRLARVGLVTPLRDGMNLVAKEYVAAQDPNDPGVLVLSQYAGAAQELKAALIVNPYDIEATAAAIARAVAMPLDERQDRWRDMMAALRGNSIDHWTHKCLQAISGEGEAANESSLHPAGSIIRSGVIPVAEPWLCAQSPAPGLRH</sequence>
<dbReference type="OrthoDB" id="9815690at2"/>
<dbReference type="PANTHER" id="PTHR10788">
    <property type="entry name" value="TREHALOSE-6-PHOSPHATE SYNTHASE"/>
    <property type="match status" value="1"/>
</dbReference>
<dbReference type="EMBL" id="PDZR01000001">
    <property type="protein sequence ID" value="PNG27928.1"/>
    <property type="molecule type" value="Genomic_DNA"/>
</dbReference>
<evidence type="ECO:0000256" key="1">
    <source>
        <dbReference type="ARBA" id="ARBA00008799"/>
    </source>
</evidence>
<reference evidence="2 3" key="1">
    <citation type="submission" date="2017-10" db="EMBL/GenBank/DDBJ databases">
        <title>Genome announcement of Methylocella silvestris TVC from permafrost.</title>
        <authorList>
            <person name="Wang J."/>
            <person name="Geng K."/>
            <person name="Ul-Haque F."/>
            <person name="Crombie A.T."/>
            <person name="Street L.E."/>
            <person name="Wookey P.A."/>
            <person name="Murrell J.C."/>
            <person name="Pratscher J."/>
        </authorList>
    </citation>
    <scope>NUCLEOTIDE SEQUENCE [LARGE SCALE GENOMIC DNA]</scope>
    <source>
        <strain evidence="2 3">TVC</strain>
    </source>
</reference>
<name>A0A2J7TMB7_METSI</name>
<protein>
    <submittedName>
        <fullName evidence="2">Trehalose-6-phosphate synthase</fullName>
    </submittedName>
</protein>
<dbReference type="GO" id="GO:0003825">
    <property type="term" value="F:alpha,alpha-trehalose-phosphate synthase (UDP-forming) activity"/>
    <property type="evidence" value="ECO:0007669"/>
    <property type="project" value="TreeGrafter"/>
</dbReference>
<evidence type="ECO:0000313" key="3">
    <source>
        <dbReference type="Proteomes" id="UP000236286"/>
    </source>
</evidence>